<gene>
    <name evidence="1" type="ORF">niasHT_015091</name>
</gene>
<organism evidence="1 2">
    <name type="scientific">Heterodera trifolii</name>
    <dbReference type="NCBI Taxonomy" id="157864"/>
    <lineage>
        <taxon>Eukaryota</taxon>
        <taxon>Metazoa</taxon>
        <taxon>Ecdysozoa</taxon>
        <taxon>Nematoda</taxon>
        <taxon>Chromadorea</taxon>
        <taxon>Rhabditida</taxon>
        <taxon>Tylenchina</taxon>
        <taxon>Tylenchomorpha</taxon>
        <taxon>Tylenchoidea</taxon>
        <taxon>Heteroderidae</taxon>
        <taxon>Heteroderinae</taxon>
        <taxon>Heterodera</taxon>
    </lineage>
</organism>
<comment type="caution">
    <text evidence="1">The sequence shown here is derived from an EMBL/GenBank/DDBJ whole genome shotgun (WGS) entry which is preliminary data.</text>
</comment>
<proteinExistence type="predicted"/>
<sequence>MFCDAIQDLAYVWHYEDNRYCYTLSNKQTLIDEYAINLNKSYEQELLFDIYKLKLKLNANSKFDNSFPRLRKLFDFNMATLKSMAMEKVSRISFVAGALSSGSSTSNEALRRHTVLTRFYGIDNAVNEIVWHFQ</sequence>
<protein>
    <submittedName>
        <fullName evidence="1">Uncharacterized protein</fullName>
    </submittedName>
</protein>
<dbReference type="EMBL" id="JBICBT010000491">
    <property type="protein sequence ID" value="KAL3111893.1"/>
    <property type="molecule type" value="Genomic_DNA"/>
</dbReference>
<evidence type="ECO:0000313" key="2">
    <source>
        <dbReference type="Proteomes" id="UP001620626"/>
    </source>
</evidence>
<reference evidence="1 2" key="1">
    <citation type="submission" date="2024-10" db="EMBL/GenBank/DDBJ databases">
        <authorList>
            <person name="Kim D."/>
        </authorList>
    </citation>
    <scope>NUCLEOTIDE SEQUENCE [LARGE SCALE GENOMIC DNA]</scope>
    <source>
        <strain evidence="1">BH-2024</strain>
    </source>
</reference>
<dbReference type="Proteomes" id="UP001620626">
    <property type="component" value="Unassembled WGS sequence"/>
</dbReference>
<keyword evidence="2" id="KW-1185">Reference proteome</keyword>
<name>A0ABD2L9I2_9BILA</name>
<dbReference type="AlphaFoldDB" id="A0ABD2L9I2"/>
<accession>A0ABD2L9I2</accession>
<evidence type="ECO:0000313" key="1">
    <source>
        <dbReference type="EMBL" id="KAL3111893.1"/>
    </source>
</evidence>